<reference evidence="2 3" key="1">
    <citation type="submission" date="2016-01" db="EMBL/GenBank/DDBJ databases">
        <title>Draft Genome Sequences of Seven Thermophilic Sporeformers Isolated from Foods.</title>
        <authorList>
            <person name="Berendsen E.M."/>
            <person name="Wells-Bennik M.H."/>
            <person name="Krawcyk A.O."/>
            <person name="De Jong A."/>
            <person name="Holsappel S."/>
            <person name="Eijlander R.T."/>
            <person name="Kuipers O.P."/>
        </authorList>
    </citation>
    <scope>NUCLEOTIDE SEQUENCE [LARGE SCALE GENOMIC DNA]</scope>
    <source>
        <strain evidence="2 3">B4114</strain>
    </source>
</reference>
<evidence type="ECO:0000313" key="3">
    <source>
        <dbReference type="Proteomes" id="UP000075517"/>
    </source>
</evidence>
<feature type="compositionally biased region" description="Low complexity" evidence="1">
    <location>
        <begin position="35"/>
        <end position="65"/>
    </location>
</feature>
<protein>
    <submittedName>
        <fullName evidence="2">Uncharacterized protein</fullName>
    </submittedName>
</protein>
<dbReference type="PATRIC" id="fig|1422.17.peg.368"/>
<proteinExistence type="predicted"/>
<feature type="compositionally biased region" description="Low complexity" evidence="1">
    <location>
        <begin position="1"/>
        <end position="22"/>
    </location>
</feature>
<comment type="caution">
    <text evidence="2">The sequence shown here is derived from an EMBL/GenBank/DDBJ whole genome shotgun (WGS) entry which is preliminary data.</text>
</comment>
<feature type="region of interest" description="Disordered" evidence="1">
    <location>
        <begin position="182"/>
        <end position="230"/>
    </location>
</feature>
<feature type="compositionally biased region" description="Pro residues" evidence="1">
    <location>
        <begin position="135"/>
        <end position="151"/>
    </location>
</feature>
<evidence type="ECO:0000313" key="2">
    <source>
        <dbReference type="EMBL" id="KYD33592.1"/>
    </source>
</evidence>
<dbReference type="EMBL" id="LQYY01000090">
    <property type="protein sequence ID" value="KYD33592.1"/>
    <property type="molecule type" value="Genomic_DNA"/>
</dbReference>
<feature type="region of interest" description="Disordered" evidence="1">
    <location>
        <begin position="94"/>
        <end position="160"/>
    </location>
</feature>
<name>A0A150NAE2_GEOSE</name>
<sequence length="336" mass="33985">MKEAPKAPASEAPKAAVKAPVSETPKATGKEELKVPVNETPNVPVNETPNVPVNGAPNAANAEGAKTPTVEPPFVHTIPPAAASSHVSFAKSLSNLPPIPPKPSNILPGIMKEETGESPDKLKGEQMESESDEAPPLPNIPYVPVAPPPAPAFGSDQGCVPVTPILPGPGFYVPPLPAMPPYSPLPNPPAGESPESGAAPYPGISESSSESAESPPLLGPGGHGAAIPPAPPAGAAFASPGYAPPGVYAPPAGYPPVAYMPVYSPVPHYGGYAPPGMYVPPAPYGYAPQQAAPLPWSGVVYPTSPPGYAPSPAPPVAGPRLFSEPPDEESGHGEEQ</sequence>
<evidence type="ECO:0000256" key="1">
    <source>
        <dbReference type="SAM" id="MobiDB-lite"/>
    </source>
</evidence>
<gene>
    <name evidence="2" type="ORF">B4114_2138</name>
</gene>
<feature type="compositionally biased region" description="Low complexity" evidence="1">
    <location>
        <begin position="205"/>
        <end position="216"/>
    </location>
</feature>
<feature type="compositionally biased region" description="Pro residues" evidence="1">
    <location>
        <begin position="182"/>
        <end position="191"/>
    </location>
</feature>
<dbReference type="AlphaFoldDB" id="A0A150NAE2"/>
<feature type="compositionally biased region" description="Pro residues" evidence="1">
    <location>
        <begin position="307"/>
        <end position="317"/>
    </location>
</feature>
<feature type="compositionally biased region" description="Basic and acidic residues" evidence="1">
    <location>
        <begin position="111"/>
        <end position="126"/>
    </location>
</feature>
<dbReference type="Proteomes" id="UP000075517">
    <property type="component" value="Unassembled WGS sequence"/>
</dbReference>
<accession>A0A150NAE2</accession>
<organism evidence="2 3">
    <name type="scientific">Geobacillus stearothermophilus</name>
    <name type="common">Bacillus stearothermophilus</name>
    <dbReference type="NCBI Taxonomy" id="1422"/>
    <lineage>
        <taxon>Bacteria</taxon>
        <taxon>Bacillati</taxon>
        <taxon>Bacillota</taxon>
        <taxon>Bacilli</taxon>
        <taxon>Bacillales</taxon>
        <taxon>Anoxybacillaceae</taxon>
        <taxon>Geobacillus</taxon>
    </lineage>
</organism>
<feature type="region of interest" description="Disordered" evidence="1">
    <location>
        <begin position="1"/>
        <end position="77"/>
    </location>
</feature>
<feature type="region of interest" description="Disordered" evidence="1">
    <location>
        <begin position="307"/>
        <end position="336"/>
    </location>
</feature>